<keyword evidence="2 5" id="KW-0812">Transmembrane</keyword>
<evidence type="ECO:0000256" key="2">
    <source>
        <dbReference type="ARBA" id="ARBA00022692"/>
    </source>
</evidence>
<feature type="transmembrane region" description="Helical" evidence="5">
    <location>
        <begin position="106"/>
        <end position="126"/>
    </location>
</feature>
<proteinExistence type="predicted"/>
<dbReference type="AlphaFoldDB" id="A0AAW8GD76"/>
<dbReference type="RefSeq" id="WP_306993689.1">
    <property type="nucleotide sequence ID" value="NZ_JAUTBB010000001.1"/>
</dbReference>
<keyword evidence="3 5" id="KW-1133">Transmembrane helix</keyword>
<gene>
    <name evidence="7" type="ORF">QE383_002617</name>
</gene>
<dbReference type="GO" id="GO:0016020">
    <property type="term" value="C:membrane"/>
    <property type="evidence" value="ECO:0007669"/>
    <property type="project" value="UniProtKB-SubCell"/>
</dbReference>
<evidence type="ECO:0000256" key="3">
    <source>
        <dbReference type="ARBA" id="ARBA00022989"/>
    </source>
</evidence>
<comment type="caution">
    <text evidence="7">The sequence shown here is derived from an EMBL/GenBank/DDBJ whole genome shotgun (WGS) entry which is preliminary data.</text>
</comment>
<name>A0AAW8GD76_9GAMM</name>
<protein>
    <submittedName>
        <fullName evidence="7">Flippase GtrA</fullName>
    </submittedName>
</protein>
<organism evidence="7 8">
    <name type="scientific">Pseudoxanthomonas winnipegensis</name>
    <dbReference type="NCBI Taxonomy" id="2480810"/>
    <lineage>
        <taxon>Bacteria</taxon>
        <taxon>Pseudomonadati</taxon>
        <taxon>Pseudomonadota</taxon>
        <taxon>Gammaproteobacteria</taxon>
        <taxon>Lysobacterales</taxon>
        <taxon>Lysobacteraceae</taxon>
        <taxon>Pseudoxanthomonas</taxon>
    </lineage>
</organism>
<dbReference type="InterPro" id="IPR007267">
    <property type="entry name" value="GtrA_DPMS_TM"/>
</dbReference>
<accession>A0AAW8GD76</accession>
<evidence type="ECO:0000256" key="5">
    <source>
        <dbReference type="SAM" id="Phobius"/>
    </source>
</evidence>
<feature type="domain" description="GtrA/DPMS transmembrane" evidence="6">
    <location>
        <begin position="10"/>
        <end position="132"/>
    </location>
</feature>
<dbReference type="NCBIfam" id="NF037976">
    <property type="entry name" value="gtrA_1"/>
    <property type="match status" value="1"/>
</dbReference>
<dbReference type="GO" id="GO:0000271">
    <property type="term" value="P:polysaccharide biosynthetic process"/>
    <property type="evidence" value="ECO:0007669"/>
    <property type="project" value="InterPro"/>
</dbReference>
<sequence>MNGIRLATLYLTFAALATAVNISTQWVMVRAWPWSVTAVAAGIAAGTLTGLLVKYLLDKRWIFRFVTRDTRHDTHTFAMYTLMGGVTTMIFWGSELAFHHIFGSETMRYIGAVIGLAIGYVSKYQLDKRFVFINRRTSNNA</sequence>
<dbReference type="Pfam" id="PF04138">
    <property type="entry name" value="GtrA_DPMS_TM"/>
    <property type="match status" value="1"/>
</dbReference>
<evidence type="ECO:0000313" key="8">
    <source>
        <dbReference type="Proteomes" id="UP001234354"/>
    </source>
</evidence>
<comment type="subcellular location">
    <subcellularLocation>
        <location evidence="1">Membrane</location>
        <topology evidence="1">Multi-pass membrane protein</topology>
    </subcellularLocation>
</comment>
<evidence type="ECO:0000256" key="4">
    <source>
        <dbReference type="ARBA" id="ARBA00023136"/>
    </source>
</evidence>
<evidence type="ECO:0000313" key="7">
    <source>
        <dbReference type="EMBL" id="MDQ1120309.1"/>
    </source>
</evidence>
<feature type="transmembrane region" description="Helical" evidence="5">
    <location>
        <begin position="77"/>
        <end position="94"/>
    </location>
</feature>
<keyword evidence="4 5" id="KW-0472">Membrane</keyword>
<dbReference type="EMBL" id="JAUTBB010000001">
    <property type="protein sequence ID" value="MDQ1120309.1"/>
    <property type="molecule type" value="Genomic_DNA"/>
</dbReference>
<evidence type="ECO:0000259" key="6">
    <source>
        <dbReference type="Pfam" id="PF04138"/>
    </source>
</evidence>
<dbReference type="Proteomes" id="UP001234354">
    <property type="component" value="Unassembled WGS sequence"/>
</dbReference>
<reference evidence="7" key="1">
    <citation type="submission" date="2023-07" db="EMBL/GenBank/DDBJ databases">
        <title>Functional and genomic diversity of the sorghum phyllosphere microbiome.</title>
        <authorList>
            <person name="Shade A."/>
        </authorList>
    </citation>
    <scope>NUCLEOTIDE SEQUENCE</scope>
    <source>
        <strain evidence="7">SORGH_AS_0908</strain>
    </source>
</reference>
<feature type="transmembrane region" description="Helical" evidence="5">
    <location>
        <begin position="31"/>
        <end position="57"/>
    </location>
</feature>
<evidence type="ECO:0000256" key="1">
    <source>
        <dbReference type="ARBA" id="ARBA00004141"/>
    </source>
</evidence>